<evidence type="ECO:0000313" key="4">
    <source>
        <dbReference type="Proteomes" id="UP001239462"/>
    </source>
</evidence>
<dbReference type="EMBL" id="JASZZN010000008">
    <property type="protein sequence ID" value="MDM4016456.1"/>
    <property type="molecule type" value="Genomic_DNA"/>
</dbReference>
<gene>
    <name evidence="3" type="ORF">QTN89_13510</name>
</gene>
<comment type="caution">
    <text evidence="3">The sequence shown here is derived from an EMBL/GenBank/DDBJ whole genome shotgun (WGS) entry which is preliminary data.</text>
</comment>
<evidence type="ECO:0000256" key="1">
    <source>
        <dbReference type="SAM" id="MobiDB-lite"/>
    </source>
</evidence>
<dbReference type="RefSeq" id="WP_289164090.1">
    <property type="nucleotide sequence ID" value="NZ_JASZZN010000008.1"/>
</dbReference>
<dbReference type="Proteomes" id="UP001239462">
    <property type="component" value="Unassembled WGS sequence"/>
</dbReference>
<dbReference type="NCBIfam" id="TIGR03032">
    <property type="entry name" value="TIGR03032 family protein"/>
    <property type="match status" value="1"/>
</dbReference>
<evidence type="ECO:0000259" key="2">
    <source>
        <dbReference type="Pfam" id="PF16261"/>
    </source>
</evidence>
<dbReference type="SUPFAM" id="SSF63829">
    <property type="entry name" value="Calcium-dependent phosphotriesterase"/>
    <property type="match status" value="1"/>
</dbReference>
<sequence>MTGTPRPASRPTSQSASRPLPARTIDYRHSAQFVPILEHLGCSLLVSTYAAGKVVSVGAIDGQLHLGFSNFQQAMGIAPPQSGTFANAHSQTQPSTQGDIIAVGGPNLIWFLKDAGPLANQVDPAGTYDRAFLVRESFVTGNISIHEMGWGQEQELWVVNTLFSCLATLHEDFNFVPRWQPSFIDRLAPEDRCHLNGMAMVDGLPRYVSCLGLSNAPRGWRENKADGGSLIDVQSGELIAGEFCMPHSPRMHQGKLFMLDSGKGLLVTVDPADGTVDEVASYPGYGRGLAFAGQFAFVGMSRARERSVFGGVPICESSNEMRCGVVAIDLVSGRSVAFIEFESGVEELFDIQVIVGSRRTVLCGPYPREDQQKPVWVVPPPNVVSKLSSQHQAGSVKRRR</sequence>
<protein>
    <submittedName>
        <fullName evidence="3">TIGR03032 family protein</fullName>
    </submittedName>
</protein>
<feature type="region of interest" description="Disordered" evidence="1">
    <location>
        <begin position="1"/>
        <end position="21"/>
    </location>
</feature>
<organism evidence="3 4">
    <name type="scientific">Roseiconus lacunae</name>
    <dbReference type="NCBI Taxonomy" id="2605694"/>
    <lineage>
        <taxon>Bacteria</taxon>
        <taxon>Pseudomonadati</taxon>
        <taxon>Planctomycetota</taxon>
        <taxon>Planctomycetia</taxon>
        <taxon>Pirellulales</taxon>
        <taxon>Pirellulaceae</taxon>
        <taxon>Roseiconus</taxon>
    </lineage>
</organism>
<proteinExistence type="predicted"/>
<dbReference type="InterPro" id="IPR017481">
    <property type="entry name" value="CHP03032"/>
</dbReference>
<feature type="domain" description="Conserved hypothetical protein CHP03032" evidence="2">
    <location>
        <begin position="32"/>
        <end position="360"/>
    </location>
</feature>
<keyword evidence="4" id="KW-1185">Reference proteome</keyword>
<name>A0ABT7PJU3_9BACT</name>
<accession>A0ABT7PJU3</accession>
<evidence type="ECO:0000313" key="3">
    <source>
        <dbReference type="EMBL" id="MDM4016456.1"/>
    </source>
</evidence>
<reference evidence="3 4" key="1">
    <citation type="submission" date="2023-06" db="EMBL/GenBank/DDBJ databases">
        <title>Roseiconus lacunae JC819 isolated from Gulf of Mannar region, Tamil Nadu.</title>
        <authorList>
            <person name="Pk S."/>
            <person name="Ch S."/>
            <person name="Ch V.R."/>
        </authorList>
    </citation>
    <scope>NUCLEOTIDE SEQUENCE [LARGE SCALE GENOMIC DNA]</scope>
    <source>
        <strain evidence="3 4">JC819</strain>
    </source>
</reference>
<dbReference type="Pfam" id="PF16261">
    <property type="entry name" value="DUF4915"/>
    <property type="match status" value="1"/>
</dbReference>